<dbReference type="SUPFAM" id="SSF103025">
    <property type="entry name" value="Folate-binding domain"/>
    <property type="match status" value="1"/>
</dbReference>
<dbReference type="Gene3D" id="3.30.70.1520">
    <property type="entry name" value="Heterotetrameric sarcosine oxidase"/>
    <property type="match status" value="1"/>
</dbReference>
<name>A0ABV7EUQ9_9GAMM</name>
<accession>A0ABV7EUQ9</accession>
<comment type="caution">
    <text evidence="1">The sequence shown here is derived from an EMBL/GenBank/DDBJ whole genome shotgun (WGS) entry which is preliminary data.</text>
</comment>
<dbReference type="RefSeq" id="WP_380690695.1">
    <property type="nucleotide sequence ID" value="NZ_JBHRSS010000007.1"/>
</dbReference>
<dbReference type="Proteomes" id="UP001595462">
    <property type="component" value="Unassembled WGS sequence"/>
</dbReference>
<keyword evidence="2" id="KW-1185">Reference proteome</keyword>
<dbReference type="Gene3D" id="3.30.1360.120">
    <property type="entry name" value="Probable tRNA modification gtpase trme, domain 1"/>
    <property type="match status" value="1"/>
</dbReference>
<sequence length="195" mass="20654">MSSPVQSQSPLSMIADAGLPGLLIRELPARGILNLRGQTEQKVFTEAVSSMVALELPGPNASAVNDKLTVLGLAPDEWLLLTAAGDQADLAADLRTAFGSTFAAVTDVSSGYATLEISGAGARELLARGCSIDLHPRVFGTGRCVQTLLAKAGVILMYADDRPVFEVMVRRSLADYLWRWLHDAARDVGFARAGA</sequence>
<dbReference type="Pfam" id="PF04268">
    <property type="entry name" value="SoxG"/>
    <property type="match status" value="1"/>
</dbReference>
<evidence type="ECO:0000313" key="2">
    <source>
        <dbReference type="Proteomes" id="UP001595462"/>
    </source>
</evidence>
<dbReference type="EMBL" id="JBHRSS010000007">
    <property type="protein sequence ID" value="MFC3105135.1"/>
    <property type="molecule type" value="Genomic_DNA"/>
</dbReference>
<dbReference type="InterPro" id="IPR027266">
    <property type="entry name" value="TrmE/GcvT-like"/>
</dbReference>
<reference evidence="2" key="1">
    <citation type="journal article" date="2019" name="Int. J. Syst. Evol. Microbiol.">
        <title>The Global Catalogue of Microorganisms (GCM) 10K type strain sequencing project: providing services to taxonomists for standard genome sequencing and annotation.</title>
        <authorList>
            <consortium name="The Broad Institute Genomics Platform"/>
            <consortium name="The Broad Institute Genome Sequencing Center for Infectious Disease"/>
            <person name="Wu L."/>
            <person name="Ma J."/>
        </authorList>
    </citation>
    <scope>NUCLEOTIDE SEQUENCE [LARGE SCALE GENOMIC DNA]</scope>
    <source>
        <strain evidence="2">KCTC 52640</strain>
    </source>
</reference>
<dbReference type="InterPro" id="IPR007375">
    <property type="entry name" value="SoxG"/>
</dbReference>
<protein>
    <submittedName>
        <fullName evidence="1">Sarcosine oxidase subunit gamma</fullName>
    </submittedName>
</protein>
<proteinExistence type="predicted"/>
<evidence type="ECO:0000313" key="1">
    <source>
        <dbReference type="EMBL" id="MFC3105135.1"/>
    </source>
</evidence>
<gene>
    <name evidence="1" type="ORF">ACFOSU_14735</name>
</gene>
<organism evidence="1 2">
    <name type="scientific">Salinisphaera aquimarina</name>
    <dbReference type="NCBI Taxonomy" id="2094031"/>
    <lineage>
        <taxon>Bacteria</taxon>
        <taxon>Pseudomonadati</taxon>
        <taxon>Pseudomonadota</taxon>
        <taxon>Gammaproteobacteria</taxon>
        <taxon>Salinisphaerales</taxon>
        <taxon>Salinisphaeraceae</taxon>
        <taxon>Salinisphaera</taxon>
    </lineage>
</organism>